<gene>
    <name evidence="18" type="ORF">H1D41_02140</name>
</gene>
<feature type="domain" description="Histidine kinase" evidence="16">
    <location>
        <begin position="251"/>
        <end position="451"/>
    </location>
</feature>
<dbReference type="PROSITE" id="PS50885">
    <property type="entry name" value="HAMP"/>
    <property type="match status" value="1"/>
</dbReference>
<dbReference type="GO" id="GO:0005886">
    <property type="term" value="C:plasma membrane"/>
    <property type="evidence" value="ECO:0007669"/>
    <property type="project" value="UniProtKB-SubCell"/>
</dbReference>
<comment type="catalytic activity">
    <reaction evidence="1">
        <text>ATP + protein L-histidine = ADP + protein N-phospho-L-histidine.</text>
        <dbReference type="EC" id="2.7.13.3"/>
    </reaction>
</comment>
<keyword evidence="11" id="KW-0067">ATP-binding</keyword>
<evidence type="ECO:0000256" key="8">
    <source>
        <dbReference type="ARBA" id="ARBA00022692"/>
    </source>
</evidence>
<dbReference type="InterPro" id="IPR050980">
    <property type="entry name" value="2C_sensor_his_kinase"/>
</dbReference>
<dbReference type="InterPro" id="IPR036890">
    <property type="entry name" value="HATPase_C_sf"/>
</dbReference>
<evidence type="ECO:0000259" key="16">
    <source>
        <dbReference type="PROSITE" id="PS50109"/>
    </source>
</evidence>
<evidence type="ECO:0000256" key="13">
    <source>
        <dbReference type="ARBA" id="ARBA00023012"/>
    </source>
</evidence>
<evidence type="ECO:0000256" key="11">
    <source>
        <dbReference type="ARBA" id="ARBA00022840"/>
    </source>
</evidence>
<dbReference type="SMART" id="SM00387">
    <property type="entry name" value="HATPase_c"/>
    <property type="match status" value="1"/>
</dbReference>
<keyword evidence="19" id="KW-1185">Reference proteome</keyword>
<evidence type="ECO:0000256" key="1">
    <source>
        <dbReference type="ARBA" id="ARBA00000085"/>
    </source>
</evidence>
<dbReference type="InterPro" id="IPR003661">
    <property type="entry name" value="HisK_dim/P_dom"/>
</dbReference>
<comment type="caution">
    <text evidence="18">The sequence shown here is derived from an EMBL/GenBank/DDBJ whole genome shotgun (WGS) entry which is preliminary data.</text>
</comment>
<dbReference type="Pfam" id="PF02518">
    <property type="entry name" value="HATPase_c"/>
    <property type="match status" value="1"/>
</dbReference>
<dbReference type="SUPFAM" id="SSF55874">
    <property type="entry name" value="ATPase domain of HSP90 chaperone/DNA topoisomerase II/histidine kinase"/>
    <property type="match status" value="1"/>
</dbReference>
<dbReference type="EMBL" id="JADCKQ010000001">
    <property type="protein sequence ID" value="MBI1492432.1"/>
    <property type="molecule type" value="Genomic_DNA"/>
</dbReference>
<keyword evidence="10" id="KW-0418">Kinase</keyword>
<dbReference type="SMART" id="SM00388">
    <property type="entry name" value="HisKA"/>
    <property type="match status" value="1"/>
</dbReference>
<evidence type="ECO:0000256" key="9">
    <source>
        <dbReference type="ARBA" id="ARBA00022741"/>
    </source>
</evidence>
<evidence type="ECO:0000313" key="19">
    <source>
        <dbReference type="Proteomes" id="UP000640583"/>
    </source>
</evidence>
<dbReference type="InterPro" id="IPR003594">
    <property type="entry name" value="HATPase_dom"/>
</dbReference>
<dbReference type="GO" id="GO:0005524">
    <property type="term" value="F:ATP binding"/>
    <property type="evidence" value="ECO:0007669"/>
    <property type="project" value="UniProtKB-KW"/>
</dbReference>
<sequence length="451" mass="49999">MSSIFARVLPGVRTRLKNLMPRTLYGRAALILVMPIVTIQLVVSIVFIQRHYEDVTVQMTGNVLRELTWVVEQVDAQGNISGAERFLQAVSVPLEFETGFQPGYREAADQSVFYDLTAPIVIASLREGLPQIGGVDLRSNKNQVQFALPTRHGMLNVRFPRSRVSARNPHQLLVLMMFTSLLMTVVAYIFLRNQMRPIKKLAEASEAFGKGQWKEYTPRGATEVRAAGGAFLAMRSRIERQIEQRTMMLSGVSHDLRTPITRLKLSLSMMEDEEEAGAMQDDIADMERLIDSFLNFARGDAADEIAECDPVEIVRDSVEKARRNGADVKMTLPDYVPLTSLRPQAIARALDNLIGNGLRYGSKVRVALLMHDRSFVFRVEDNGPGIAPEDRAEAVKPFVRLEPSRNQNKSSAGTGLGLAIAFDIARTHGGSLRLGESPALGGLKVDLIVAR</sequence>
<evidence type="ECO:0000256" key="5">
    <source>
        <dbReference type="ARBA" id="ARBA00022519"/>
    </source>
</evidence>
<keyword evidence="9" id="KW-0547">Nucleotide-binding</keyword>
<dbReference type="CDD" id="cd00082">
    <property type="entry name" value="HisKA"/>
    <property type="match status" value="1"/>
</dbReference>
<evidence type="ECO:0000256" key="6">
    <source>
        <dbReference type="ARBA" id="ARBA00022553"/>
    </source>
</evidence>
<keyword evidence="7" id="KW-0808">Transferase</keyword>
<evidence type="ECO:0000256" key="14">
    <source>
        <dbReference type="ARBA" id="ARBA00023136"/>
    </source>
</evidence>
<reference evidence="18" key="1">
    <citation type="submission" date="2020-10" db="EMBL/GenBank/DDBJ databases">
        <title>Paenihalocynthiibacter styelae gen. nov., sp. nov., isolated from stalked sea squirt Styela clava.</title>
        <authorList>
            <person name="Kim Y.-O."/>
            <person name="Yoon J.-H."/>
        </authorList>
    </citation>
    <scope>NUCLEOTIDE SEQUENCE</scope>
    <source>
        <strain evidence="18">MYP1-1</strain>
    </source>
</reference>
<feature type="domain" description="HAMP" evidence="17">
    <location>
        <begin position="192"/>
        <end position="243"/>
    </location>
</feature>
<dbReference type="Gene3D" id="1.10.287.130">
    <property type="match status" value="1"/>
</dbReference>
<evidence type="ECO:0000256" key="10">
    <source>
        <dbReference type="ARBA" id="ARBA00022777"/>
    </source>
</evidence>
<comment type="subcellular location">
    <subcellularLocation>
        <location evidence="2">Cell inner membrane</location>
        <topology evidence="2">Multi-pass membrane protein</topology>
    </subcellularLocation>
</comment>
<dbReference type="Proteomes" id="UP000640583">
    <property type="component" value="Unassembled WGS sequence"/>
</dbReference>
<dbReference type="Gene3D" id="3.30.565.10">
    <property type="entry name" value="Histidine kinase-like ATPase, C-terminal domain"/>
    <property type="match status" value="1"/>
</dbReference>
<proteinExistence type="predicted"/>
<evidence type="ECO:0000256" key="3">
    <source>
        <dbReference type="ARBA" id="ARBA00012438"/>
    </source>
</evidence>
<dbReference type="InterPro" id="IPR036097">
    <property type="entry name" value="HisK_dim/P_sf"/>
</dbReference>
<feature type="transmembrane region" description="Helical" evidence="15">
    <location>
        <begin position="24"/>
        <end position="48"/>
    </location>
</feature>
<organism evidence="18 19">
    <name type="scientific">Halocynthiibacter styelae</name>
    <dbReference type="NCBI Taxonomy" id="2761955"/>
    <lineage>
        <taxon>Bacteria</taxon>
        <taxon>Pseudomonadati</taxon>
        <taxon>Pseudomonadota</taxon>
        <taxon>Alphaproteobacteria</taxon>
        <taxon>Rhodobacterales</taxon>
        <taxon>Paracoccaceae</taxon>
        <taxon>Halocynthiibacter</taxon>
    </lineage>
</organism>
<evidence type="ECO:0000256" key="12">
    <source>
        <dbReference type="ARBA" id="ARBA00022989"/>
    </source>
</evidence>
<keyword evidence="8 15" id="KW-0812">Transmembrane</keyword>
<dbReference type="PANTHER" id="PTHR44936">
    <property type="entry name" value="SENSOR PROTEIN CREC"/>
    <property type="match status" value="1"/>
</dbReference>
<dbReference type="PANTHER" id="PTHR44936:SF5">
    <property type="entry name" value="SENSOR HISTIDINE KINASE ENVZ"/>
    <property type="match status" value="1"/>
</dbReference>
<dbReference type="InterPro" id="IPR003660">
    <property type="entry name" value="HAMP_dom"/>
</dbReference>
<evidence type="ECO:0000256" key="4">
    <source>
        <dbReference type="ARBA" id="ARBA00022475"/>
    </source>
</evidence>
<keyword evidence="14 15" id="KW-0472">Membrane</keyword>
<keyword evidence="13" id="KW-0902">Two-component regulatory system</keyword>
<evidence type="ECO:0000256" key="2">
    <source>
        <dbReference type="ARBA" id="ARBA00004429"/>
    </source>
</evidence>
<dbReference type="SUPFAM" id="SSF47384">
    <property type="entry name" value="Homodimeric domain of signal transducing histidine kinase"/>
    <property type="match status" value="1"/>
</dbReference>
<name>A0A8J7IDA1_9RHOB</name>
<evidence type="ECO:0000256" key="15">
    <source>
        <dbReference type="SAM" id="Phobius"/>
    </source>
</evidence>
<dbReference type="AlphaFoldDB" id="A0A8J7IDA1"/>
<dbReference type="Pfam" id="PF00672">
    <property type="entry name" value="HAMP"/>
    <property type="match status" value="1"/>
</dbReference>
<keyword evidence="4" id="KW-1003">Cell membrane</keyword>
<evidence type="ECO:0000259" key="17">
    <source>
        <dbReference type="PROSITE" id="PS50885"/>
    </source>
</evidence>
<dbReference type="PRINTS" id="PR00344">
    <property type="entry name" value="BCTRLSENSOR"/>
</dbReference>
<dbReference type="Pfam" id="PF00512">
    <property type="entry name" value="HisKA"/>
    <property type="match status" value="1"/>
</dbReference>
<dbReference type="GO" id="GO:0000155">
    <property type="term" value="F:phosphorelay sensor kinase activity"/>
    <property type="evidence" value="ECO:0007669"/>
    <property type="project" value="InterPro"/>
</dbReference>
<keyword evidence="5" id="KW-0997">Cell inner membrane</keyword>
<dbReference type="EC" id="2.7.13.3" evidence="3"/>
<protein>
    <recommendedName>
        <fullName evidence="3">histidine kinase</fullName>
        <ecNumber evidence="3">2.7.13.3</ecNumber>
    </recommendedName>
</protein>
<evidence type="ECO:0000313" key="18">
    <source>
        <dbReference type="EMBL" id="MBI1492432.1"/>
    </source>
</evidence>
<feature type="transmembrane region" description="Helical" evidence="15">
    <location>
        <begin position="172"/>
        <end position="191"/>
    </location>
</feature>
<dbReference type="InterPro" id="IPR005467">
    <property type="entry name" value="His_kinase_dom"/>
</dbReference>
<dbReference type="InterPro" id="IPR004358">
    <property type="entry name" value="Sig_transdc_His_kin-like_C"/>
</dbReference>
<evidence type="ECO:0000256" key="7">
    <source>
        <dbReference type="ARBA" id="ARBA00022679"/>
    </source>
</evidence>
<keyword evidence="12 15" id="KW-1133">Transmembrane helix</keyword>
<dbReference type="PROSITE" id="PS50109">
    <property type="entry name" value="HIS_KIN"/>
    <property type="match status" value="1"/>
</dbReference>
<accession>A0A8J7IDA1</accession>
<keyword evidence="6" id="KW-0597">Phosphoprotein</keyword>